<dbReference type="FunFam" id="3.90.470.20:FF:000003">
    <property type="entry name" value="L-aminoadipate-semialdehyde dehydrogenase-phosphopantetheinyl transferase"/>
    <property type="match status" value="1"/>
</dbReference>
<keyword evidence="4" id="KW-0808">Transferase</keyword>
<dbReference type="GO" id="GO:0019878">
    <property type="term" value="P:lysine biosynthetic process via aminoadipic acid"/>
    <property type="evidence" value="ECO:0007669"/>
    <property type="project" value="TreeGrafter"/>
</dbReference>
<dbReference type="GO" id="GO:0008897">
    <property type="term" value="F:holo-[acyl-carrier-protein] synthase activity"/>
    <property type="evidence" value="ECO:0007669"/>
    <property type="project" value="UniProtKB-EC"/>
</dbReference>
<dbReference type="InterPro" id="IPR055066">
    <property type="entry name" value="AASDHPPT_N"/>
</dbReference>
<evidence type="ECO:0000256" key="5">
    <source>
        <dbReference type="ARBA" id="ARBA00030484"/>
    </source>
</evidence>
<dbReference type="GO" id="GO:0000287">
    <property type="term" value="F:magnesium ion binding"/>
    <property type="evidence" value="ECO:0007669"/>
    <property type="project" value="InterPro"/>
</dbReference>
<evidence type="ECO:0000313" key="11">
    <source>
        <dbReference type="Proteomes" id="UP000038045"/>
    </source>
</evidence>
<dbReference type="EC" id="2.7.8.7" evidence="2"/>
<dbReference type="Pfam" id="PF01648">
    <property type="entry name" value="ACPS"/>
    <property type="match status" value="1"/>
</dbReference>
<dbReference type="InterPro" id="IPR037143">
    <property type="entry name" value="4-PPantetheinyl_Trfase_dom_sf"/>
</dbReference>
<dbReference type="InterPro" id="IPR008278">
    <property type="entry name" value="4-PPantetheinyl_Trfase_dom"/>
</dbReference>
<evidence type="ECO:0000256" key="6">
    <source>
        <dbReference type="ARBA" id="ARBA00033443"/>
    </source>
</evidence>
<name>A0A0N5A1S1_PARTI</name>
<dbReference type="Pfam" id="PF22624">
    <property type="entry name" value="AASDHPPT_N"/>
    <property type="match status" value="1"/>
</dbReference>
<evidence type="ECO:0000259" key="9">
    <source>
        <dbReference type="Pfam" id="PF01648"/>
    </source>
</evidence>
<dbReference type="PANTHER" id="PTHR12215">
    <property type="entry name" value="PHOSPHOPANTETHEINE TRANSFERASE"/>
    <property type="match status" value="1"/>
</dbReference>
<dbReference type="SUPFAM" id="SSF56214">
    <property type="entry name" value="4'-phosphopantetheinyl transferase"/>
    <property type="match status" value="2"/>
</dbReference>
<reference evidence="12" key="1">
    <citation type="submission" date="2017-02" db="UniProtKB">
        <authorList>
            <consortium name="WormBaseParasite"/>
        </authorList>
    </citation>
    <scope>IDENTIFICATION</scope>
</reference>
<dbReference type="WBParaSite" id="PTRK_0001557000.1">
    <property type="protein sequence ID" value="PTRK_0001557000.1"/>
    <property type="gene ID" value="PTRK_0001557000"/>
</dbReference>
<comment type="catalytic activity">
    <reaction evidence="7">
        <text>apo-[ACP] + CoA = holo-[ACP] + adenosine 3',5'-bisphosphate + H(+)</text>
        <dbReference type="Rhea" id="RHEA:12068"/>
        <dbReference type="Rhea" id="RHEA-COMP:9685"/>
        <dbReference type="Rhea" id="RHEA-COMP:9690"/>
        <dbReference type="ChEBI" id="CHEBI:15378"/>
        <dbReference type="ChEBI" id="CHEBI:29999"/>
        <dbReference type="ChEBI" id="CHEBI:57287"/>
        <dbReference type="ChEBI" id="CHEBI:58343"/>
        <dbReference type="ChEBI" id="CHEBI:64479"/>
        <dbReference type="EC" id="2.7.8.7"/>
    </reaction>
    <physiologicalReaction direction="left-to-right" evidence="7">
        <dbReference type="Rhea" id="RHEA:12069"/>
    </physiologicalReaction>
</comment>
<comment type="catalytic activity">
    <reaction evidence="8">
        <text>apo-[ACP] + acetyl-CoA = acetyl-[ACP] + adenosine 3',5'-bisphosphate + H(+)</text>
        <dbReference type="Rhea" id="RHEA:46564"/>
        <dbReference type="Rhea" id="RHEA-COMP:9621"/>
        <dbReference type="Rhea" id="RHEA-COMP:9690"/>
        <dbReference type="ChEBI" id="CHEBI:15378"/>
        <dbReference type="ChEBI" id="CHEBI:29999"/>
        <dbReference type="ChEBI" id="CHEBI:57288"/>
        <dbReference type="ChEBI" id="CHEBI:58343"/>
        <dbReference type="ChEBI" id="CHEBI:78446"/>
    </reaction>
    <physiologicalReaction direction="left-to-right" evidence="8">
        <dbReference type="Rhea" id="RHEA:46565"/>
    </physiologicalReaction>
</comment>
<dbReference type="Gene3D" id="3.90.470.20">
    <property type="entry name" value="4'-phosphopantetheinyl transferase domain"/>
    <property type="match status" value="2"/>
</dbReference>
<organism evidence="11 12">
    <name type="scientific">Parastrongyloides trichosuri</name>
    <name type="common">Possum-specific nematode worm</name>
    <dbReference type="NCBI Taxonomy" id="131310"/>
    <lineage>
        <taxon>Eukaryota</taxon>
        <taxon>Metazoa</taxon>
        <taxon>Ecdysozoa</taxon>
        <taxon>Nematoda</taxon>
        <taxon>Chromadorea</taxon>
        <taxon>Rhabditida</taxon>
        <taxon>Tylenchina</taxon>
        <taxon>Panagrolaimomorpha</taxon>
        <taxon>Strongyloidoidea</taxon>
        <taxon>Strongyloididae</taxon>
        <taxon>Parastrongyloides</taxon>
    </lineage>
</organism>
<accession>A0A0N5A1S1</accession>
<evidence type="ECO:0000256" key="4">
    <source>
        <dbReference type="ARBA" id="ARBA00022679"/>
    </source>
</evidence>
<dbReference type="Proteomes" id="UP000038045">
    <property type="component" value="Unplaced"/>
</dbReference>
<evidence type="ECO:0000259" key="10">
    <source>
        <dbReference type="Pfam" id="PF22624"/>
    </source>
</evidence>
<evidence type="ECO:0000256" key="2">
    <source>
        <dbReference type="ARBA" id="ARBA00013172"/>
    </source>
</evidence>
<feature type="domain" description="4'-phosphopantetheinyl transferase N-terminal" evidence="10">
    <location>
        <begin position="75"/>
        <end position="164"/>
    </location>
</feature>
<protein>
    <recommendedName>
        <fullName evidence="3">L-aminoadipate-semialdehyde dehydrogenase-phosphopantetheinyl transferase</fullName>
        <ecNumber evidence="2">2.7.8.7</ecNumber>
    </recommendedName>
    <alternativeName>
        <fullName evidence="5">4'-phosphopantetheinyl transferase</fullName>
    </alternativeName>
    <alternativeName>
        <fullName evidence="6">Alpha-aminoadipic semialdehyde dehydrogenase-phosphopantetheinyl transferase</fullName>
    </alternativeName>
</protein>
<evidence type="ECO:0000256" key="7">
    <source>
        <dbReference type="ARBA" id="ARBA00048641"/>
    </source>
</evidence>
<keyword evidence="11" id="KW-1185">Reference proteome</keyword>
<sequence>MKLKYGIVKLLFHTYIFQGQTKISTSLLRSHHNHRIISQNYFCSKSMESPYEMNQCLCHRYAFSLSNAIASKDIEKNFKLGIQAITKEEYEKMLRFRHREDSLASLAGRLLLRQMAMKICNVRWDQIKFDRTERGKPYLSYPENTNFGMNISHQGDYVAFASSCAPNIGVDCMKLDISRNNKSADEYINSMSKSASKDEFRMMKTQPTDAMKMTVFYRIWCLKESILKATGQGIINDLSTIDFQLNPSERYRPGAFIKSSTVKIDGKKDNNWQFEESFIDPNHSVAVCYNSTLPSKCKFYKDEEAKMFFSKIDFSFLVQNVTTLNSLPDNGNSAYEEFMNKPKKTF</sequence>
<evidence type="ECO:0000313" key="12">
    <source>
        <dbReference type="WBParaSite" id="PTRK_0001557000.1"/>
    </source>
</evidence>
<evidence type="ECO:0000256" key="8">
    <source>
        <dbReference type="ARBA" id="ARBA00048794"/>
    </source>
</evidence>
<dbReference type="PANTHER" id="PTHR12215:SF23">
    <property type="entry name" value="L-AMINOADIPATE-SEMIALDEHYDE DEHYDROGENASE-PHOSPHOPANTETHEINYL TRANSFERASE"/>
    <property type="match status" value="1"/>
</dbReference>
<proteinExistence type="inferred from homology"/>
<dbReference type="STRING" id="131310.A0A0N5A1S1"/>
<evidence type="ECO:0000256" key="3">
    <source>
        <dbReference type="ARBA" id="ARBA00016301"/>
    </source>
</evidence>
<comment type="similarity">
    <text evidence="1">Belongs to the P-Pant transferase superfamily. AcpS family.</text>
</comment>
<evidence type="ECO:0000256" key="1">
    <source>
        <dbReference type="ARBA" id="ARBA00006195"/>
    </source>
</evidence>
<dbReference type="AlphaFoldDB" id="A0A0N5A1S1"/>
<feature type="domain" description="4'-phosphopantetheinyl transferase" evidence="9">
    <location>
        <begin position="168"/>
        <end position="288"/>
    </location>
</feature>
<dbReference type="GO" id="GO:0005829">
    <property type="term" value="C:cytosol"/>
    <property type="evidence" value="ECO:0007669"/>
    <property type="project" value="TreeGrafter"/>
</dbReference>
<dbReference type="InterPro" id="IPR050559">
    <property type="entry name" value="P-Pant_transferase_sf"/>
</dbReference>